<protein>
    <recommendedName>
        <fullName evidence="1">DUF403 domain-containing protein</fullName>
    </recommendedName>
</protein>
<evidence type="ECO:0000259" key="1">
    <source>
        <dbReference type="Pfam" id="PF04168"/>
    </source>
</evidence>
<evidence type="ECO:0000313" key="2">
    <source>
        <dbReference type="EMBL" id="CAA9218134.1"/>
    </source>
</evidence>
<name>A0A6J4HAH5_9BACT</name>
<dbReference type="PANTHER" id="PTHR34595:SF7">
    <property type="entry name" value="SLL1039 PROTEIN"/>
    <property type="match status" value="1"/>
</dbReference>
<gene>
    <name evidence="2" type="ORF">AVDCRST_MAG95-410</name>
</gene>
<accession>A0A6J4HAH5</accession>
<feature type="domain" description="DUF403" evidence="1">
    <location>
        <begin position="1"/>
        <end position="313"/>
    </location>
</feature>
<dbReference type="PANTHER" id="PTHR34595">
    <property type="entry name" value="BLR5612 PROTEIN"/>
    <property type="match status" value="1"/>
</dbReference>
<dbReference type="InterPro" id="IPR007296">
    <property type="entry name" value="DUF403"/>
</dbReference>
<proteinExistence type="predicted"/>
<dbReference type="Pfam" id="PF04168">
    <property type="entry name" value="Alpha-E"/>
    <property type="match status" value="1"/>
</dbReference>
<dbReference type="AlphaFoldDB" id="A0A6J4HAH5"/>
<reference evidence="2" key="1">
    <citation type="submission" date="2020-02" db="EMBL/GenBank/DDBJ databases">
        <authorList>
            <person name="Meier V. D."/>
        </authorList>
    </citation>
    <scope>NUCLEOTIDE SEQUENCE</scope>
    <source>
        <strain evidence="2">AVDCRST_MAG95</strain>
    </source>
</reference>
<dbReference type="InterPro" id="IPR051680">
    <property type="entry name" value="ATP-dep_Glu-Cys_Ligase-2"/>
</dbReference>
<dbReference type="EMBL" id="CADCTJ010000128">
    <property type="protein sequence ID" value="CAA9218134.1"/>
    <property type="molecule type" value="Genomic_DNA"/>
</dbReference>
<sequence>MLSRIGNSLFWMGRYIERAEHVARYTKVHYVSSLDAPLAHHKENALASILDMVGVQTEYYQNYPQLTDDDVLYFVALCECNPYSILANIGLIRENARGTRDCVSTEVWEAINRFYHSMNSYDAAKLRQKGVFNFSREVEENSSVIKGYIANTLIRNEVWMLISLGIHLERAIQIIKIILTKLHDIEKIEPAKQGGPVENYQWTMLLKSAESFDMYKRYYKTNSSRRKTLEFLLFNPDFPKSLAYNLINIQKTIQHIAFQEEQGKGSINFKIGKITTQLQFLTIEEVEENTIEFLNKTLDKIYSLAQVLEQKYLIY</sequence>
<organism evidence="2">
    <name type="scientific">uncultured Adhaeribacter sp</name>
    <dbReference type="NCBI Taxonomy" id="448109"/>
    <lineage>
        <taxon>Bacteria</taxon>
        <taxon>Pseudomonadati</taxon>
        <taxon>Bacteroidota</taxon>
        <taxon>Cytophagia</taxon>
        <taxon>Cytophagales</taxon>
        <taxon>Hymenobacteraceae</taxon>
        <taxon>Adhaeribacter</taxon>
        <taxon>environmental samples</taxon>
    </lineage>
</organism>